<protein>
    <recommendedName>
        <fullName evidence="6">Pectin acetylesterase</fullName>
        <ecNumber evidence="6">3.1.1.-</ecNumber>
    </recommendedName>
</protein>
<evidence type="ECO:0000256" key="3">
    <source>
        <dbReference type="ARBA" id="ARBA00005784"/>
    </source>
</evidence>
<comment type="similarity">
    <text evidence="3 6">Belongs to the pectinacetylesterase family.</text>
</comment>
<evidence type="ECO:0000256" key="1">
    <source>
        <dbReference type="ARBA" id="ARBA00003534"/>
    </source>
</evidence>
<keyword evidence="5 6" id="KW-0961">Cell wall biogenesis/degradation</keyword>
<keyword evidence="6" id="KW-0378">Hydrolase</keyword>
<dbReference type="Proteomes" id="UP000015453">
    <property type="component" value="Unassembled WGS sequence"/>
</dbReference>
<keyword evidence="4 6" id="KW-0134">Cell wall</keyword>
<dbReference type="PANTHER" id="PTHR21562:SF5">
    <property type="entry name" value="PECTIN ACETYLESTERASE 12"/>
    <property type="match status" value="1"/>
</dbReference>
<organism evidence="7 8">
    <name type="scientific">Genlisea aurea</name>
    <dbReference type="NCBI Taxonomy" id="192259"/>
    <lineage>
        <taxon>Eukaryota</taxon>
        <taxon>Viridiplantae</taxon>
        <taxon>Streptophyta</taxon>
        <taxon>Embryophyta</taxon>
        <taxon>Tracheophyta</taxon>
        <taxon>Spermatophyta</taxon>
        <taxon>Magnoliopsida</taxon>
        <taxon>eudicotyledons</taxon>
        <taxon>Gunneridae</taxon>
        <taxon>Pentapetalae</taxon>
        <taxon>asterids</taxon>
        <taxon>lamiids</taxon>
        <taxon>Lamiales</taxon>
        <taxon>Lentibulariaceae</taxon>
        <taxon>Genlisea</taxon>
    </lineage>
</organism>
<dbReference type="EC" id="3.1.1.-" evidence="6"/>
<reference evidence="7 8" key="1">
    <citation type="journal article" date="2013" name="BMC Genomics">
        <title>The miniature genome of a carnivorous plant Genlisea aurea contains a low number of genes and short non-coding sequences.</title>
        <authorList>
            <person name="Leushkin E.V."/>
            <person name="Sutormin R.A."/>
            <person name="Nabieva E.R."/>
            <person name="Penin A.A."/>
            <person name="Kondrashov A.S."/>
            <person name="Logacheva M.D."/>
        </authorList>
    </citation>
    <scope>NUCLEOTIDE SEQUENCE [LARGE SCALE GENOMIC DNA]</scope>
</reference>
<dbReference type="GO" id="GO:0052793">
    <property type="term" value="F:pectin acetylesterase activity"/>
    <property type="evidence" value="ECO:0007669"/>
    <property type="project" value="TreeGrafter"/>
</dbReference>
<dbReference type="OrthoDB" id="2015280at2759"/>
<dbReference type="GO" id="GO:0071555">
    <property type="term" value="P:cell wall organization"/>
    <property type="evidence" value="ECO:0007669"/>
    <property type="project" value="UniProtKB-KW"/>
</dbReference>
<feature type="non-terminal residue" evidence="7">
    <location>
        <position position="1"/>
    </location>
</feature>
<evidence type="ECO:0000313" key="8">
    <source>
        <dbReference type="Proteomes" id="UP000015453"/>
    </source>
</evidence>
<comment type="caution">
    <text evidence="7">The sequence shown here is derived from an EMBL/GenBank/DDBJ whole genome shotgun (WGS) entry which is preliminary data.</text>
</comment>
<dbReference type="AlphaFoldDB" id="S8DM16"/>
<evidence type="ECO:0000256" key="6">
    <source>
        <dbReference type="RuleBase" id="RU363114"/>
    </source>
</evidence>
<dbReference type="PANTHER" id="PTHR21562">
    <property type="entry name" value="NOTUM-RELATED"/>
    <property type="match status" value="1"/>
</dbReference>
<comment type="function">
    <text evidence="1 6">Hydrolyzes acetyl esters in homogalacturonan regions of pectin. In type I primary cell wall, galacturonic acid residues of pectin can be acetylated at the O-2 and O-3 positions. Decreasing the degree of acetylation of pectin gels in vitro alters their physical properties.</text>
</comment>
<evidence type="ECO:0000256" key="5">
    <source>
        <dbReference type="ARBA" id="ARBA00023316"/>
    </source>
</evidence>
<evidence type="ECO:0000256" key="2">
    <source>
        <dbReference type="ARBA" id="ARBA00004191"/>
    </source>
</evidence>
<keyword evidence="8" id="KW-1185">Reference proteome</keyword>
<evidence type="ECO:0000313" key="7">
    <source>
        <dbReference type="EMBL" id="EPS60657.1"/>
    </source>
</evidence>
<dbReference type="InterPro" id="IPR004963">
    <property type="entry name" value="PAE/NOTUM"/>
</dbReference>
<dbReference type="Pfam" id="PF03283">
    <property type="entry name" value="PAE"/>
    <property type="match status" value="1"/>
</dbReference>
<accession>S8DM16</accession>
<feature type="non-terminal residue" evidence="7">
    <location>
        <position position="224"/>
    </location>
</feature>
<name>S8DM16_9LAMI</name>
<keyword evidence="6" id="KW-0964">Secreted</keyword>
<evidence type="ECO:0000256" key="4">
    <source>
        <dbReference type="ARBA" id="ARBA00022512"/>
    </source>
</evidence>
<gene>
    <name evidence="7" type="ORF">M569_14145</name>
</gene>
<comment type="subcellular location">
    <subcellularLocation>
        <location evidence="2 6">Secreted</location>
        <location evidence="2 6">Cell wall</location>
    </subcellularLocation>
</comment>
<dbReference type="GO" id="GO:0009505">
    <property type="term" value="C:plant-type cell wall"/>
    <property type="evidence" value="ECO:0007669"/>
    <property type="project" value="TreeGrafter"/>
</dbReference>
<dbReference type="EMBL" id="AUSU01007391">
    <property type="protein sequence ID" value="EPS60657.1"/>
    <property type="molecule type" value="Genomic_DNA"/>
</dbReference>
<proteinExistence type="inferred from homology"/>
<sequence length="224" mass="24952">ALLSGCSAGGLASILHCDEFGGLFSRRTRVKCLSDAGLFMDAVDVSGQRSLRNFFEGVVKLQGVWRNLPSSCARRMDPTSCFFPQNSIANIRTPLFILNAAYDSWQLQESLAPPTADPHGTWRDCKMNNQRCSPSQIQFLQNFRNEMVNAVRGFSGSRQAGLFVNSCFAHCQSERQDTWFADNSPTINNKAVAIAVGDWFFDRGTVKEIDCAYPCDRSCHNLVF</sequence>